<proteinExistence type="inferred from homology"/>
<organism evidence="4 5">
    <name type="scientific">Ditylenchus dipsaci</name>
    <dbReference type="NCBI Taxonomy" id="166011"/>
    <lineage>
        <taxon>Eukaryota</taxon>
        <taxon>Metazoa</taxon>
        <taxon>Ecdysozoa</taxon>
        <taxon>Nematoda</taxon>
        <taxon>Chromadorea</taxon>
        <taxon>Rhabditida</taxon>
        <taxon>Tylenchina</taxon>
        <taxon>Tylenchomorpha</taxon>
        <taxon>Sphaerularioidea</taxon>
        <taxon>Anguinidae</taxon>
        <taxon>Anguininae</taxon>
        <taxon>Ditylenchus</taxon>
    </lineage>
</organism>
<evidence type="ECO:0000256" key="3">
    <source>
        <dbReference type="ARBA" id="ARBA00023002"/>
    </source>
</evidence>
<dbReference type="PANTHER" id="PTHR24320">
    <property type="entry name" value="RETINOL DEHYDROGENASE"/>
    <property type="match status" value="1"/>
</dbReference>
<protein>
    <submittedName>
        <fullName evidence="5">Uncharacterized protein</fullName>
    </submittedName>
</protein>
<evidence type="ECO:0000313" key="5">
    <source>
        <dbReference type="WBParaSite" id="jg24040"/>
    </source>
</evidence>
<dbReference type="InterPro" id="IPR036291">
    <property type="entry name" value="NAD(P)-bd_dom_sf"/>
</dbReference>
<dbReference type="WBParaSite" id="jg24040">
    <property type="protein sequence ID" value="jg24040"/>
    <property type="gene ID" value="jg24040"/>
</dbReference>
<keyword evidence="4" id="KW-1185">Reference proteome</keyword>
<dbReference type="AlphaFoldDB" id="A0A915DVV4"/>
<dbReference type="Gene3D" id="3.40.50.720">
    <property type="entry name" value="NAD(P)-binding Rossmann-like Domain"/>
    <property type="match status" value="1"/>
</dbReference>
<dbReference type="Proteomes" id="UP000887574">
    <property type="component" value="Unplaced"/>
</dbReference>
<keyword evidence="3" id="KW-0560">Oxidoreductase</keyword>
<evidence type="ECO:0000256" key="2">
    <source>
        <dbReference type="ARBA" id="ARBA00022857"/>
    </source>
</evidence>
<comment type="similarity">
    <text evidence="1">Belongs to the short-chain dehydrogenases/reductases (SDR) family.</text>
</comment>
<keyword evidence="2" id="KW-0521">NADP</keyword>
<sequence length="168" mass="18355">MLRKVNKTSVTILTASTLANTTLFGTQPVADHSSLLQQQEGQEKKVAVVTGAGGTIGSQVVDLLHSFDFKCVAICDLSDLRQVYKAADQIRSNYQRIEMLVCVAGTMLEPNSNSHPANRVEPHLMVNLLSHVQLFTRLRPLLEASLYDQPRAIFVSSATSHAGCVSEF</sequence>
<dbReference type="GO" id="GO:0016491">
    <property type="term" value="F:oxidoreductase activity"/>
    <property type="evidence" value="ECO:0007669"/>
    <property type="project" value="UniProtKB-KW"/>
</dbReference>
<dbReference type="PANTHER" id="PTHR24320:SF282">
    <property type="entry name" value="WW DOMAIN-CONTAINING OXIDOREDUCTASE"/>
    <property type="match status" value="1"/>
</dbReference>
<reference evidence="5" key="1">
    <citation type="submission" date="2022-11" db="UniProtKB">
        <authorList>
            <consortium name="WormBaseParasite"/>
        </authorList>
    </citation>
    <scope>IDENTIFICATION</scope>
</reference>
<evidence type="ECO:0000256" key="1">
    <source>
        <dbReference type="ARBA" id="ARBA00006484"/>
    </source>
</evidence>
<dbReference type="SUPFAM" id="SSF51735">
    <property type="entry name" value="NAD(P)-binding Rossmann-fold domains"/>
    <property type="match status" value="1"/>
</dbReference>
<dbReference type="Pfam" id="PF00106">
    <property type="entry name" value="adh_short"/>
    <property type="match status" value="1"/>
</dbReference>
<dbReference type="InterPro" id="IPR002347">
    <property type="entry name" value="SDR_fam"/>
</dbReference>
<accession>A0A915DVV4</accession>
<name>A0A915DVV4_9BILA</name>
<evidence type="ECO:0000313" key="4">
    <source>
        <dbReference type="Proteomes" id="UP000887574"/>
    </source>
</evidence>